<organism evidence="1 2">
    <name type="scientific">Lysobacter enzymogenes</name>
    <dbReference type="NCBI Taxonomy" id="69"/>
    <lineage>
        <taxon>Bacteria</taxon>
        <taxon>Pseudomonadati</taxon>
        <taxon>Pseudomonadota</taxon>
        <taxon>Gammaproteobacteria</taxon>
        <taxon>Lysobacterales</taxon>
        <taxon>Lysobacteraceae</taxon>
        <taxon>Lysobacter</taxon>
    </lineage>
</organism>
<name>A0A0S2DB77_LYSEN</name>
<evidence type="ECO:0000313" key="1">
    <source>
        <dbReference type="EMBL" id="ALN55787.1"/>
    </source>
</evidence>
<protein>
    <submittedName>
        <fullName evidence="1">Uncharacterized protein</fullName>
    </submittedName>
</protein>
<dbReference type="KEGG" id="lez:GLE_0429"/>
<dbReference type="AlphaFoldDB" id="A0A0S2DB77"/>
<dbReference type="EMBL" id="CP013140">
    <property type="protein sequence ID" value="ALN55787.1"/>
    <property type="molecule type" value="Genomic_DNA"/>
</dbReference>
<accession>A0A0S2DB77</accession>
<proteinExistence type="predicted"/>
<gene>
    <name evidence="1" type="ORF">GLE_0429</name>
</gene>
<reference evidence="1 2" key="1">
    <citation type="submission" date="2015-11" db="EMBL/GenBank/DDBJ databases">
        <title>Genome sequences of Lysobacter enzymogenes strain C3 and Lysobacter antibioticus ATCC 29479.</title>
        <authorList>
            <person name="Kobayashi D.Y."/>
        </authorList>
    </citation>
    <scope>NUCLEOTIDE SEQUENCE [LARGE SCALE GENOMIC DNA]</scope>
    <source>
        <strain evidence="1 2">C3</strain>
    </source>
</reference>
<dbReference type="PATRIC" id="fig|69.6.peg.426"/>
<dbReference type="Proteomes" id="UP000061569">
    <property type="component" value="Chromosome"/>
</dbReference>
<evidence type="ECO:0000313" key="2">
    <source>
        <dbReference type="Proteomes" id="UP000061569"/>
    </source>
</evidence>
<sequence length="56" mass="6046">MTLPFIRVGDRSDHRGFGVGDGRGLNADESALARREDVIVRTVRRIAAHARAATTG</sequence>
<dbReference type="STRING" id="69.GLE_0429"/>